<accession>A0ABS4FGN8</accession>
<sequence>MKPRNRAMHLEIKLVIEKLGLTSDKITEFYDEMKEKYREEEQKSDESCDPDPHKDGLNQ</sequence>
<dbReference type="GeneID" id="95406430"/>
<evidence type="ECO:0000256" key="1">
    <source>
        <dbReference type="SAM" id="MobiDB-lite"/>
    </source>
</evidence>
<proteinExistence type="predicted"/>
<feature type="region of interest" description="Disordered" evidence="1">
    <location>
        <begin position="36"/>
        <end position="59"/>
    </location>
</feature>
<dbReference type="EMBL" id="JAGGKI010000014">
    <property type="protein sequence ID" value="MBP1895414.1"/>
    <property type="molecule type" value="Genomic_DNA"/>
</dbReference>
<evidence type="ECO:0000313" key="2">
    <source>
        <dbReference type="EMBL" id="MBP1895414.1"/>
    </source>
</evidence>
<organism evidence="2 3">
    <name type="scientific">Paenibacillus lactis</name>
    <dbReference type="NCBI Taxonomy" id="228574"/>
    <lineage>
        <taxon>Bacteria</taxon>
        <taxon>Bacillati</taxon>
        <taxon>Bacillota</taxon>
        <taxon>Bacilli</taxon>
        <taxon>Bacillales</taxon>
        <taxon>Paenibacillaceae</taxon>
        <taxon>Paenibacillus</taxon>
    </lineage>
</organism>
<keyword evidence="3" id="KW-1185">Reference proteome</keyword>
<dbReference type="RefSeq" id="WP_210095328.1">
    <property type="nucleotide sequence ID" value="NZ_JAGGKI010000014.1"/>
</dbReference>
<evidence type="ECO:0000313" key="3">
    <source>
        <dbReference type="Proteomes" id="UP000706926"/>
    </source>
</evidence>
<comment type="caution">
    <text evidence="2">The sequence shown here is derived from an EMBL/GenBank/DDBJ whole genome shotgun (WGS) entry which is preliminary data.</text>
</comment>
<evidence type="ECO:0008006" key="4">
    <source>
        <dbReference type="Google" id="ProtNLM"/>
    </source>
</evidence>
<name>A0ABS4FGN8_9BACL</name>
<reference evidence="2 3" key="1">
    <citation type="submission" date="2021-03" db="EMBL/GenBank/DDBJ databases">
        <title>Genomic Encyclopedia of Type Strains, Phase IV (KMG-IV): sequencing the most valuable type-strain genomes for metagenomic binning, comparative biology and taxonomic classification.</title>
        <authorList>
            <person name="Goeker M."/>
        </authorList>
    </citation>
    <scope>NUCLEOTIDE SEQUENCE [LARGE SCALE GENOMIC DNA]</scope>
    <source>
        <strain evidence="2 3">DSM 15596</strain>
    </source>
</reference>
<protein>
    <recommendedName>
        <fullName evidence="4">Transcriptional regulator</fullName>
    </recommendedName>
</protein>
<dbReference type="Proteomes" id="UP000706926">
    <property type="component" value="Unassembled WGS sequence"/>
</dbReference>
<gene>
    <name evidence="2" type="ORF">J2Z18_004524</name>
</gene>